<dbReference type="Proteomes" id="UP000777265">
    <property type="component" value="Unassembled WGS sequence"/>
</dbReference>
<dbReference type="Gene3D" id="3.30.505.50">
    <property type="entry name" value="Sigma 54 modulation/S30EA ribosomal protein, C-terminal domain"/>
    <property type="match status" value="1"/>
</dbReference>
<evidence type="ECO:0000256" key="1">
    <source>
        <dbReference type="ARBA" id="ARBA00022845"/>
    </source>
</evidence>
<reference evidence="7" key="2">
    <citation type="submission" date="2020-01" db="EMBL/GenBank/DDBJ databases">
        <authorList>
            <person name="Campanaro S."/>
        </authorList>
    </citation>
    <scope>NUCLEOTIDE SEQUENCE</scope>
    <source>
        <strain evidence="7">AS06rmzACSIP_7</strain>
    </source>
</reference>
<dbReference type="Pfam" id="PF16321">
    <property type="entry name" value="Ribosom_S30AE_C"/>
    <property type="match status" value="1"/>
</dbReference>
<evidence type="ECO:0000259" key="6">
    <source>
        <dbReference type="Pfam" id="PF16321"/>
    </source>
</evidence>
<evidence type="ECO:0000256" key="5">
    <source>
        <dbReference type="SAM" id="Coils"/>
    </source>
</evidence>
<dbReference type="InterPro" id="IPR050574">
    <property type="entry name" value="HPF/YfiA_ribosome-assoc"/>
</dbReference>
<dbReference type="EMBL" id="JAAYEE010000018">
    <property type="protein sequence ID" value="NLW34033.1"/>
    <property type="molecule type" value="Genomic_DNA"/>
</dbReference>
<dbReference type="PANTHER" id="PTHR33231:SF1">
    <property type="entry name" value="30S RIBOSOMAL PROTEIN"/>
    <property type="match status" value="1"/>
</dbReference>
<evidence type="ECO:0000256" key="2">
    <source>
        <dbReference type="ARBA" id="ARBA00038695"/>
    </source>
</evidence>
<sequence length="175" mass="20315">MGTTTISFRHIDPDESLRAYAEEKMARLQKYVEVPLDIHVVLSLERKYRQRVDVMCTLNGTVINAHEVMDDMRAAIDKILDKLERRLIRYREKLKKYREVKPKYTTSFQEQGSAKIIIPRTIDAKPMDHEEAIMQLEASGNSFMIFRDRGKGNVCVVYKRKDGNFSLIETTGKTA</sequence>
<dbReference type="Gene3D" id="3.30.160.100">
    <property type="entry name" value="Ribosome hibernation promotion factor-like"/>
    <property type="match status" value="1"/>
</dbReference>
<dbReference type="SUPFAM" id="SSF69754">
    <property type="entry name" value="Ribosome binding protein Y (YfiA homologue)"/>
    <property type="match status" value="1"/>
</dbReference>
<comment type="subcellular location">
    <subcellularLocation>
        <location evidence="4">Cytoplasm</location>
    </subcellularLocation>
</comment>
<feature type="domain" description="Sigma 54 modulation/S30EA ribosomal protein C-terminal" evidence="6">
    <location>
        <begin position="114"/>
        <end position="167"/>
    </location>
</feature>
<comment type="similarity">
    <text evidence="4">Belongs to the HPF/YfiA ribosome-associated protein family. Long HPF subfamily.</text>
</comment>
<dbReference type="InterPro" id="IPR034694">
    <property type="entry name" value="HPF_long/plastid"/>
</dbReference>
<reference evidence="7" key="1">
    <citation type="journal article" date="2020" name="Biotechnol. Biofuels">
        <title>New insights from the biogas microbiome by comprehensive genome-resolved metagenomics of nearly 1600 species originating from multiple anaerobic digesters.</title>
        <authorList>
            <person name="Campanaro S."/>
            <person name="Treu L."/>
            <person name="Rodriguez-R L.M."/>
            <person name="Kovalovszki A."/>
            <person name="Ziels R.M."/>
            <person name="Maus I."/>
            <person name="Zhu X."/>
            <person name="Kougias P.G."/>
            <person name="Basile A."/>
            <person name="Luo G."/>
            <person name="Schluter A."/>
            <person name="Konstantinidis K.T."/>
            <person name="Angelidaki I."/>
        </authorList>
    </citation>
    <scope>NUCLEOTIDE SEQUENCE</scope>
    <source>
        <strain evidence="7">AS06rmzACSIP_7</strain>
    </source>
</reference>
<dbReference type="HAMAP" id="MF_00839">
    <property type="entry name" value="HPF"/>
    <property type="match status" value="1"/>
</dbReference>
<dbReference type="Pfam" id="PF02482">
    <property type="entry name" value="Ribosomal_S30AE"/>
    <property type="match status" value="1"/>
</dbReference>
<keyword evidence="1 4" id="KW-0810">Translation regulation</keyword>
<dbReference type="AlphaFoldDB" id="A0A351U3L3"/>
<comment type="caution">
    <text evidence="7">The sequence shown here is derived from an EMBL/GenBank/DDBJ whole genome shotgun (WGS) entry which is preliminary data.</text>
</comment>
<dbReference type="GO" id="GO:0045900">
    <property type="term" value="P:negative regulation of translational elongation"/>
    <property type="evidence" value="ECO:0007669"/>
    <property type="project" value="TreeGrafter"/>
</dbReference>
<dbReference type="InterPro" id="IPR038416">
    <property type="entry name" value="Ribosom_S30AE_C_sf"/>
</dbReference>
<organism evidence="7 8">
    <name type="scientific">Syntrophorhabdus aromaticivorans</name>
    <dbReference type="NCBI Taxonomy" id="328301"/>
    <lineage>
        <taxon>Bacteria</taxon>
        <taxon>Pseudomonadati</taxon>
        <taxon>Thermodesulfobacteriota</taxon>
        <taxon>Syntrophorhabdia</taxon>
        <taxon>Syntrophorhabdales</taxon>
        <taxon>Syntrophorhabdaceae</taxon>
        <taxon>Syntrophorhabdus</taxon>
    </lineage>
</organism>
<keyword evidence="5" id="KW-0175">Coiled coil</keyword>
<comment type="function">
    <text evidence="4">Required for dimerization of active 70S ribosomes into 100S ribosomes in stationary phase; 100S ribosomes are translationally inactive and sometimes present during exponential growth.</text>
</comment>
<evidence type="ECO:0000256" key="3">
    <source>
        <dbReference type="ARBA" id="ARBA00041148"/>
    </source>
</evidence>
<proteinExistence type="inferred from homology"/>
<accession>A0A351U3L3</accession>
<comment type="subunit">
    <text evidence="4">Interacts with 100S ribosomes.</text>
</comment>
<keyword evidence="4" id="KW-0963">Cytoplasm</keyword>
<dbReference type="CDD" id="cd00552">
    <property type="entry name" value="RaiA"/>
    <property type="match status" value="1"/>
</dbReference>
<gene>
    <name evidence="7" type="primary">raiA</name>
    <name evidence="4" type="synonym">hpf</name>
    <name evidence="7" type="ORF">GXY80_00925</name>
</gene>
<evidence type="ECO:0000313" key="7">
    <source>
        <dbReference type="EMBL" id="NLW34033.1"/>
    </source>
</evidence>
<dbReference type="InterPro" id="IPR003489">
    <property type="entry name" value="RHF/RaiA"/>
</dbReference>
<protein>
    <recommendedName>
        <fullName evidence="3 4">Ribosome hibernation promoting factor</fullName>
        <shortName evidence="4">HPF</shortName>
    </recommendedName>
</protein>
<dbReference type="NCBIfam" id="TIGR00741">
    <property type="entry name" value="yfiA"/>
    <property type="match status" value="1"/>
</dbReference>
<dbReference type="PANTHER" id="PTHR33231">
    <property type="entry name" value="30S RIBOSOMAL PROTEIN"/>
    <property type="match status" value="1"/>
</dbReference>
<name>A0A351U3L3_9BACT</name>
<comment type="subunit">
    <text evidence="2">Associates exclusively with 100S ribosomes, which are dimers of 70S ribosomes.</text>
</comment>
<dbReference type="STRING" id="909663.GCA_000512235_01316"/>
<evidence type="ECO:0000256" key="4">
    <source>
        <dbReference type="HAMAP-Rule" id="MF_00839"/>
    </source>
</evidence>
<evidence type="ECO:0000313" key="8">
    <source>
        <dbReference type="Proteomes" id="UP000777265"/>
    </source>
</evidence>
<feature type="coiled-coil region" evidence="5">
    <location>
        <begin position="73"/>
        <end position="100"/>
    </location>
</feature>
<dbReference type="InterPro" id="IPR032528">
    <property type="entry name" value="Ribosom_S30AE_C"/>
</dbReference>
<dbReference type="InterPro" id="IPR036567">
    <property type="entry name" value="RHF-like"/>
</dbReference>
<dbReference type="GO" id="GO:0043024">
    <property type="term" value="F:ribosomal small subunit binding"/>
    <property type="evidence" value="ECO:0007669"/>
    <property type="project" value="TreeGrafter"/>
</dbReference>
<dbReference type="GO" id="GO:0022627">
    <property type="term" value="C:cytosolic small ribosomal subunit"/>
    <property type="evidence" value="ECO:0007669"/>
    <property type="project" value="TreeGrafter"/>
</dbReference>